<comment type="caution">
    <text evidence="7">The sequence shown here is derived from an EMBL/GenBank/DDBJ whole genome shotgun (WGS) entry which is preliminary data.</text>
</comment>
<feature type="transmembrane region" description="Helical" evidence="6">
    <location>
        <begin position="301"/>
        <end position="321"/>
    </location>
</feature>
<evidence type="ECO:0000256" key="4">
    <source>
        <dbReference type="ARBA" id="ARBA00022989"/>
    </source>
</evidence>
<evidence type="ECO:0000256" key="1">
    <source>
        <dbReference type="ARBA" id="ARBA00004141"/>
    </source>
</evidence>
<dbReference type="OrthoDB" id="2962993at2759"/>
<feature type="transmembrane region" description="Helical" evidence="6">
    <location>
        <begin position="116"/>
        <end position="135"/>
    </location>
</feature>
<reference evidence="7 8" key="1">
    <citation type="journal article" date="2016" name="Mol. Biol. Evol.">
        <title>Genome-Wide Survey of Gut Fungi (Harpellales) Reveals the First Horizontally Transferred Ubiquitin Gene from a Mosquito Host.</title>
        <authorList>
            <person name="Wang Y."/>
            <person name="White M.M."/>
            <person name="Kvist S."/>
            <person name="Moncalvo J.M."/>
        </authorList>
    </citation>
    <scope>NUCLEOTIDE SEQUENCE [LARGE SCALE GENOMIC DNA]</scope>
    <source>
        <strain evidence="7 8">ALG-7-W6</strain>
    </source>
</reference>
<dbReference type="InterPro" id="IPR011701">
    <property type="entry name" value="MFS"/>
</dbReference>
<feature type="transmembrane region" description="Helical" evidence="6">
    <location>
        <begin position="354"/>
        <end position="374"/>
    </location>
</feature>
<feature type="transmembrane region" description="Helical" evidence="6">
    <location>
        <begin position="327"/>
        <end position="347"/>
    </location>
</feature>
<dbReference type="Proteomes" id="UP000187455">
    <property type="component" value="Unassembled WGS sequence"/>
</dbReference>
<dbReference type="GO" id="GO:0016020">
    <property type="term" value="C:membrane"/>
    <property type="evidence" value="ECO:0007669"/>
    <property type="project" value="UniProtKB-SubCell"/>
</dbReference>
<evidence type="ECO:0000256" key="3">
    <source>
        <dbReference type="ARBA" id="ARBA00022692"/>
    </source>
</evidence>
<evidence type="ECO:0000256" key="6">
    <source>
        <dbReference type="SAM" id="Phobius"/>
    </source>
</evidence>
<dbReference type="InterPro" id="IPR036259">
    <property type="entry name" value="MFS_trans_sf"/>
</dbReference>
<keyword evidence="3 6" id="KW-0812">Transmembrane</keyword>
<dbReference type="Gene3D" id="1.20.1250.20">
    <property type="entry name" value="MFS general substrate transporter like domains"/>
    <property type="match status" value="2"/>
</dbReference>
<organism evidence="7 8">
    <name type="scientific">Smittium mucronatum</name>
    <dbReference type="NCBI Taxonomy" id="133383"/>
    <lineage>
        <taxon>Eukaryota</taxon>
        <taxon>Fungi</taxon>
        <taxon>Fungi incertae sedis</taxon>
        <taxon>Zoopagomycota</taxon>
        <taxon>Kickxellomycotina</taxon>
        <taxon>Harpellomycetes</taxon>
        <taxon>Harpellales</taxon>
        <taxon>Legeriomycetaceae</taxon>
        <taxon>Smittium</taxon>
    </lineage>
</organism>
<dbReference type="Pfam" id="PF07690">
    <property type="entry name" value="MFS_1"/>
    <property type="match status" value="1"/>
</dbReference>
<feature type="transmembrane region" description="Helical" evidence="6">
    <location>
        <begin position="264"/>
        <end position="289"/>
    </location>
</feature>
<evidence type="ECO:0000256" key="2">
    <source>
        <dbReference type="ARBA" id="ARBA00022448"/>
    </source>
</evidence>
<dbReference type="PANTHER" id="PTHR43791">
    <property type="entry name" value="PERMEASE-RELATED"/>
    <property type="match status" value="1"/>
</dbReference>
<keyword evidence="4 6" id="KW-1133">Transmembrane helix</keyword>
<protein>
    <submittedName>
        <fullName evidence="7">Putative transporter</fullName>
    </submittedName>
</protein>
<comment type="subcellular location">
    <subcellularLocation>
        <location evidence="1">Membrane</location>
        <topology evidence="1">Multi-pass membrane protein</topology>
    </subcellularLocation>
</comment>
<evidence type="ECO:0000256" key="5">
    <source>
        <dbReference type="ARBA" id="ARBA00023136"/>
    </source>
</evidence>
<name>A0A1R0GTV1_9FUNG</name>
<feature type="transmembrane region" description="Helical" evidence="6">
    <location>
        <begin position="141"/>
        <end position="166"/>
    </location>
</feature>
<dbReference type="GO" id="GO:0022857">
    <property type="term" value="F:transmembrane transporter activity"/>
    <property type="evidence" value="ECO:0007669"/>
    <property type="project" value="InterPro"/>
</dbReference>
<dbReference type="AlphaFoldDB" id="A0A1R0GTV1"/>
<keyword evidence="8" id="KW-1185">Reference proteome</keyword>
<dbReference type="PANTHER" id="PTHR43791:SF36">
    <property type="entry name" value="TRANSPORTER, PUTATIVE (AFU_ORTHOLOGUE AFUA_6G08340)-RELATED"/>
    <property type="match status" value="1"/>
</dbReference>
<keyword evidence="2" id="KW-0813">Transport</keyword>
<feature type="transmembrane region" description="Helical" evidence="6">
    <location>
        <begin position="420"/>
        <end position="440"/>
    </location>
</feature>
<feature type="transmembrane region" description="Helical" evidence="6">
    <location>
        <begin position="91"/>
        <end position="109"/>
    </location>
</feature>
<dbReference type="SUPFAM" id="SSF103473">
    <property type="entry name" value="MFS general substrate transporter"/>
    <property type="match status" value="1"/>
</dbReference>
<feature type="transmembrane region" description="Helical" evidence="6">
    <location>
        <begin position="386"/>
        <end position="408"/>
    </location>
</feature>
<evidence type="ECO:0000313" key="7">
    <source>
        <dbReference type="EMBL" id="OLY80309.1"/>
    </source>
</evidence>
<evidence type="ECO:0000313" key="8">
    <source>
        <dbReference type="Proteomes" id="UP000187455"/>
    </source>
</evidence>
<proteinExistence type="predicted"/>
<dbReference type="STRING" id="133383.A0A1R0GTV1"/>
<gene>
    <name evidence="7" type="ORF">AYI68_g5596</name>
</gene>
<accession>A0A1R0GTV1</accession>
<keyword evidence="5 6" id="KW-0472">Membrane</keyword>
<feature type="transmembrane region" description="Helical" evidence="6">
    <location>
        <begin position="178"/>
        <end position="198"/>
    </location>
</feature>
<dbReference type="EMBL" id="LSSL01003585">
    <property type="protein sequence ID" value="OLY80309.1"/>
    <property type="molecule type" value="Genomic_DNA"/>
</dbReference>
<feature type="transmembrane region" description="Helical" evidence="6">
    <location>
        <begin position="48"/>
        <end position="71"/>
    </location>
</feature>
<sequence length="476" mass="51843">MRSKHETDAENVSNIDYSKFDKINVAVVLTGEEKEIVIEGVKKIDLRIVPLLCAIYILSLIDRSNIGAALVNGLRKELKLTTSEEGNATTIFYILYIVFEGIIPANIILKKVRPHIWFGLIGSLWSISCIGMAFAKNGTTFVIARAFLGAFEAGFAPGVVGYLNYWYTRSEIGVRTTLFFLAVPVSGVIGGPLSAALASTNNNNLHALCITAYFFIIDFPDEATFLTNVQRNIIVRRLKAEQGIASETKGSLKELVSIVLDWKVYSFSLIIMGLNNLAIILGVFGAVLINGMGFSGIKSTYLASIASVGGLFGVILLIFLINKISYWKLILGYGIVAVSGYSIVVFSKSIVLRLIFYVIAGFGSVPLLPLTLSWSSANQGGVYKSLIASAIIISFGTVGGATVPRLFVAKYAPDYTTGSIVTLAGAGISVVLSVLLGLYFKYENKRRDENPVDLSHIPEDEQRQLTNSHPNFRFRT</sequence>